<accession>A0A645IU76</accession>
<keyword evidence="1" id="KW-0378">Hydrolase</keyword>
<dbReference type="GO" id="GO:0003924">
    <property type="term" value="F:GTPase activity"/>
    <property type="evidence" value="ECO:0007669"/>
    <property type="project" value="InterPro"/>
</dbReference>
<evidence type="ECO:0000313" key="1">
    <source>
        <dbReference type="EMBL" id="MPN54975.1"/>
    </source>
</evidence>
<dbReference type="PANTHER" id="PTHR32120">
    <property type="entry name" value="SMALL RIBOSOMAL SUBUNIT BIOGENESIS GTPASE RSGA"/>
    <property type="match status" value="1"/>
</dbReference>
<dbReference type="Gene3D" id="1.10.40.50">
    <property type="entry name" value="Probable gtpase engc, domain 3"/>
    <property type="match status" value="1"/>
</dbReference>
<reference evidence="1" key="1">
    <citation type="submission" date="2019-08" db="EMBL/GenBank/DDBJ databases">
        <authorList>
            <person name="Kucharzyk K."/>
            <person name="Murdoch R.W."/>
            <person name="Higgins S."/>
            <person name="Loffler F."/>
        </authorList>
    </citation>
    <scope>NUCLEOTIDE SEQUENCE</scope>
</reference>
<protein>
    <submittedName>
        <fullName evidence="1">Putative ribosome biogenesis GTPase RsgA</fullName>
        <ecNumber evidence="1">3.6.1.-</ecNumber>
    </submittedName>
</protein>
<sequence>MPGMRELGMLNVSEGIADSFADIRALARDCRFADCTHEREPGCAIQRAISEGEVDAEHFRNYQKLLRESAFHEMSLHEKRDKDRAFGKLVRAAGKARGRRHEY</sequence>
<dbReference type="AlphaFoldDB" id="A0A645IU76"/>
<dbReference type="InterPro" id="IPR027417">
    <property type="entry name" value="P-loop_NTPase"/>
</dbReference>
<dbReference type="EMBL" id="VSSQ01123730">
    <property type="protein sequence ID" value="MPN54975.1"/>
    <property type="molecule type" value="Genomic_DNA"/>
</dbReference>
<proteinExistence type="predicted"/>
<dbReference type="InterPro" id="IPR004881">
    <property type="entry name" value="Ribosome_biogen_GTPase_RsgA"/>
</dbReference>
<gene>
    <name evidence="1" type="primary">rsgA_68</name>
    <name evidence="1" type="ORF">SDC9_202654</name>
</gene>
<organism evidence="1">
    <name type="scientific">bioreactor metagenome</name>
    <dbReference type="NCBI Taxonomy" id="1076179"/>
    <lineage>
        <taxon>unclassified sequences</taxon>
        <taxon>metagenomes</taxon>
        <taxon>ecological metagenomes</taxon>
    </lineage>
</organism>
<dbReference type="SUPFAM" id="SSF52540">
    <property type="entry name" value="P-loop containing nucleoside triphosphate hydrolases"/>
    <property type="match status" value="1"/>
</dbReference>
<name>A0A645IU76_9ZZZZ</name>
<dbReference type="EC" id="3.6.1.-" evidence="1"/>
<comment type="caution">
    <text evidence="1">The sequence shown here is derived from an EMBL/GenBank/DDBJ whole genome shotgun (WGS) entry which is preliminary data.</text>
</comment>
<dbReference type="GO" id="GO:0005525">
    <property type="term" value="F:GTP binding"/>
    <property type="evidence" value="ECO:0007669"/>
    <property type="project" value="InterPro"/>
</dbReference>